<comment type="caution">
    <text evidence="1">The sequence shown here is derived from an EMBL/GenBank/DDBJ whole genome shotgun (WGS) entry which is preliminary data.</text>
</comment>
<accession>A0AA44DII4</accession>
<evidence type="ECO:0000313" key="2">
    <source>
        <dbReference type="Proteomes" id="UP000573963"/>
    </source>
</evidence>
<dbReference type="EMBL" id="JABAFD010000001">
    <property type="protein sequence ID" value="NME08284.1"/>
    <property type="molecule type" value="Genomic_DNA"/>
</dbReference>
<gene>
    <name evidence="1" type="ORF">HF875_02065</name>
</gene>
<reference evidence="1 2" key="1">
    <citation type="submission" date="2020-04" db="EMBL/GenBank/DDBJ databases">
        <authorList>
            <person name="Hitch T.C.A."/>
            <person name="Wylensek D."/>
            <person name="Clavel T."/>
        </authorList>
    </citation>
    <scope>NUCLEOTIDE SEQUENCE [LARGE SCALE GENOMIC DNA]</scope>
    <source>
        <strain evidence="1 2">Med78_4-601-WT-2</strain>
    </source>
</reference>
<sequence>MNFACCLTAYLATGTVTFLVFGLTKLSPVKTVAETAVAVITGCSLA</sequence>
<protein>
    <submittedName>
        <fullName evidence="1">Uncharacterized protein</fullName>
    </submittedName>
</protein>
<evidence type="ECO:0000313" key="1">
    <source>
        <dbReference type="EMBL" id="NME08284.1"/>
    </source>
</evidence>
<dbReference type="RefSeq" id="WP_167402919.1">
    <property type="nucleotide sequence ID" value="NZ_JABAFD010000001.1"/>
</dbReference>
<dbReference type="Proteomes" id="UP000573963">
    <property type="component" value="Unassembled WGS sequence"/>
</dbReference>
<proteinExistence type="predicted"/>
<organism evidence="1 2">
    <name type="scientific">Paraclostridium bifermentans</name>
    <name type="common">Clostridium bifermentans</name>
    <dbReference type="NCBI Taxonomy" id="1490"/>
    <lineage>
        <taxon>Bacteria</taxon>
        <taxon>Bacillati</taxon>
        <taxon>Bacillota</taxon>
        <taxon>Clostridia</taxon>
        <taxon>Peptostreptococcales</taxon>
        <taxon>Peptostreptococcaceae</taxon>
        <taxon>Paraclostridium</taxon>
    </lineage>
</organism>
<dbReference type="AlphaFoldDB" id="A0AA44DII4"/>
<name>A0AA44DII4_PARBF</name>